<dbReference type="PANTHER" id="PTHR30121:SF12">
    <property type="entry name" value="TYPE IV SECRETION SYSTEM PROTEIN CAGE"/>
    <property type="match status" value="1"/>
</dbReference>
<name>A0A3S0UAD4_9MOLU</name>
<dbReference type="InterPro" id="IPR027417">
    <property type="entry name" value="P-loop_NTPase"/>
</dbReference>
<dbReference type="AlphaFoldDB" id="A0A3S0UAD4"/>
<dbReference type="SUPFAM" id="SSF52540">
    <property type="entry name" value="P-loop containing nucleoside triphosphate hydrolases"/>
    <property type="match status" value="1"/>
</dbReference>
<protein>
    <recommendedName>
        <fullName evidence="3">TraG P-loop domain-containing protein</fullName>
    </recommendedName>
</protein>
<comment type="caution">
    <text evidence="1">The sequence shown here is derived from an EMBL/GenBank/DDBJ whole genome shotgun (WGS) entry which is preliminary data.</text>
</comment>
<evidence type="ECO:0000313" key="1">
    <source>
        <dbReference type="EMBL" id="RUP75736.1"/>
    </source>
</evidence>
<sequence length="257" mass="29475">MQQTLLKLYKDFKITDKTELNTLTTRDYPTLSNLFVLTEKQEKNEKNKSHLYNVLWKLAKGADGALWNRISTLSLKNDLIVFDTHELTANKNRQNAQLFLMLSFLDKVVKQSKAKNQALPIAEQQWICIAIDEAHLLINENNTLALNFLFEMTKRIRKYNGILYIMTQNINYFMGNANIKTQAQGIINNCLYQFVHHLAASDLQDYDNLIATSGRLNQYQKDTIATAPTGTCLFSIGVNNRMLLNVEASEIEQEAFS</sequence>
<dbReference type="CDD" id="cd01127">
    <property type="entry name" value="TrwB_TraG_TraD_VirD4"/>
    <property type="match status" value="1"/>
</dbReference>
<evidence type="ECO:0000313" key="2">
    <source>
        <dbReference type="Proteomes" id="UP000274545"/>
    </source>
</evidence>
<dbReference type="PANTHER" id="PTHR30121">
    <property type="entry name" value="UNCHARACTERIZED PROTEIN YJGR-RELATED"/>
    <property type="match status" value="1"/>
</dbReference>
<evidence type="ECO:0008006" key="3">
    <source>
        <dbReference type="Google" id="ProtNLM"/>
    </source>
</evidence>
<dbReference type="InterPro" id="IPR051162">
    <property type="entry name" value="T4SS_component"/>
</dbReference>
<gene>
    <name evidence="1" type="ORF">D6D54_07825</name>
</gene>
<organism evidence="1 2">
    <name type="scientific">Spiroplasma poulsonii</name>
    <dbReference type="NCBI Taxonomy" id="2138"/>
    <lineage>
        <taxon>Bacteria</taxon>
        <taxon>Bacillati</taxon>
        <taxon>Mycoplasmatota</taxon>
        <taxon>Mollicutes</taxon>
        <taxon>Entomoplasmatales</taxon>
        <taxon>Spiroplasmataceae</taxon>
        <taxon>Spiroplasma</taxon>
    </lineage>
</organism>
<reference evidence="1 2" key="1">
    <citation type="journal article" date="2019" name="Genome Biol. Evol.">
        <title>Toxin and genome evolution in a Drosophila defensive symbiosis.</title>
        <authorList>
            <person name="Ballinger M.J."/>
            <person name="Gawryluk R.M."/>
            <person name="Perlman S.J."/>
        </authorList>
    </citation>
    <scope>NUCLEOTIDE SEQUENCE [LARGE SCALE GENOMIC DNA]</scope>
    <source>
        <strain evidence="2">sNeo</strain>
    </source>
</reference>
<dbReference type="Gene3D" id="1.10.8.730">
    <property type="match status" value="1"/>
</dbReference>
<dbReference type="EMBL" id="RAHC01000014">
    <property type="protein sequence ID" value="RUP75736.1"/>
    <property type="molecule type" value="Genomic_DNA"/>
</dbReference>
<dbReference type="Proteomes" id="UP000274545">
    <property type="component" value="Unassembled WGS sequence"/>
</dbReference>
<accession>A0A3S0UAD4</accession>
<dbReference type="RefSeq" id="WP_127093356.1">
    <property type="nucleotide sequence ID" value="NZ_RAHC01000014.1"/>
</dbReference>
<dbReference type="Gene3D" id="6.10.140.2170">
    <property type="match status" value="1"/>
</dbReference>
<proteinExistence type="predicted"/>